<dbReference type="Proteomes" id="UP000240259">
    <property type="component" value="Unassembled WGS sequence"/>
</dbReference>
<dbReference type="RefSeq" id="WP_107648523.1">
    <property type="nucleotide sequence ID" value="NZ_PZJX01000017.1"/>
</dbReference>
<name>A0A2T4IZN5_9HYPH</name>
<reference evidence="1 2" key="1">
    <citation type="submission" date="2018-03" db="EMBL/GenBank/DDBJ databases">
        <title>Genome sequence of the symbiotic type strain Mesorhizobium helmanticense CSLC115NT isolated from Lotus corniculatus nodules.</title>
        <authorList>
            <person name="Sannazzaro A.I."/>
            <person name="Torres Tejerizo G.A."/>
            <person name="Dip D."/>
            <person name="Caballero M."/>
            <person name="Pistorio M."/>
            <person name="Estrella M.J."/>
        </authorList>
    </citation>
    <scope>NUCLEOTIDE SEQUENCE [LARGE SCALE GENOMIC DNA]</scope>
    <source>
        <strain evidence="1 2">CSLC115N</strain>
    </source>
</reference>
<dbReference type="OrthoDB" id="8085777at2"/>
<dbReference type="EMBL" id="PZJX01000017">
    <property type="protein sequence ID" value="PTE11082.1"/>
    <property type="molecule type" value="Genomic_DNA"/>
</dbReference>
<gene>
    <name evidence="1" type="ORF">C9427_07640</name>
</gene>
<organism evidence="1 2">
    <name type="scientific">Mesorhizobium helmanticense</name>
    <dbReference type="NCBI Taxonomy" id="1776423"/>
    <lineage>
        <taxon>Bacteria</taxon>
        <taxon>Pseudomonadati</taxon>
        <taxon>Pseudomonadota</taxon>
        <taxon>Alphaproteobacteria</taxon>
        <taxon>Hyphomicrobiales</taxon>
        <taxon>Phyllobacteriaceae</taxon>
        <taxon>Mesorhizobium</taxon>
    </lineage>
</organism>
<proteinExistence type="predicted"/>
<sequence>MATQNGQPRKHSAASAAVRRFPRFELTIHRLMDRNESFREMCEELAEAELALSRVDLVAPELREARRIEWQELVDRLIGEVGAVVLESEAARRAGFNPGSRR</sequence>
<accession>A0A2T4IZN5</accession>
<protein>
    <submittedName>
        <fullName evidence="1">Uncharacterized protein</fullName>
    </submittedName>
</protein>
<comment type="caution">
    <text evidence="1">The sequence shown here is derived from an EMBL/GenBank/DDBJ whole genome shotgun (WGS) entry which is preliminary data.</text>
</comment>
<evidence type="ECO:0000313" key="2">
    <source>
        <dbReference type="Proteomes" id="UP000240259"/>
    </source>
</evidence>
<dbReference type="AlphaFoldDB" id="A0A2T4IZN5"/>
<keyword evidence="2" id="KW-1185">Reference proteome</keyword>
<evidence type="ECO:0000313" key="1">
    <source>
        <dbReference type="EMBL" id="PTE11082.1"/>
    </source>
</evidence>